<reference evidence="1 2" key="1">
    <citation type="submission" date="2018-10" db="EMBL/GenBank/DDBJ databases">
        <authorList>
            <person name="Ekblom R."/>
            <person name="Jareborg N."/>
        </authorList>
    </citation>
    <scope>NUCLEOTIDE SEQUENCE [LARGE SCALE GENOMIC DNA]</scope>
    <source>
        <tissue evidence="1">Muscle</tissue>
    </source>
</reference>
<dbReference type="Proteomes" id="UP000269945">
    <property type="component" value="Unassembled WGS sequence"/>
</dbReference>
<dbReference type="EMBL" id="CYRY02001237">
    <property type="protein sequence ID" value="VCW64126.1"/>
    <property type="molecule type" value="Genomic_DNA"/>
</dbReference>
<accession>A0A9X9LDY9</accession>
<keyword evidence="2" id="KW-1185">Reference proteome</keyword>
<gene>
    <name evidence="1" type="ORF">BN2614_LOCUS7</name>
</gene>
<dbReference type="AlphaFoldDB" id="A0A9X9LDY9"/>
<organism evidence="1 2">
    <name type="scientific">Gulo gulo</name>
    <name type="common">Wolverine</name>
    <name type="synonym">Gluton</name>
    <dbReference type="NCBI Taxonomy" id="48420"/>
    <lineage>
        <taxon>Eukaryota</taxon>
        <taxon>Metazoa</taxon>
        <taxon>Chordata</taxon>
        <taxon>Craniata</taxon>
        <taxon>Vertebrata</taxon>
        <taxon>Euteleostomi</taxon>
        <taxon>Mammalia</taxon>
        <taxon>Eutheria</taxon>
        <taxon>Laurasiatheria</taxon>
        <taxon>Carnivora</taxon>
        <taxon>Caniformia</taxon>
        <taxon>Musteloidea</taxon>
        <taxon>Mustelidae</taxon>
        <taxon>Guloninae</taxon>
        <taxon>Gulo</taxon>
    </lineage>
</organism>
<comment type="caution">
    <text evidence="1">The sequence shown here is derived from an EMBL/GenBank/DDBJ whole genome shotgun (WGS) entry which is preliminary data.</text>
</comment>
<sequence length="207" mass="21839">MEFLASKEETHTWSEQSQQGGWAELPVSCLVSVGLPPALGDDFLRLGAHVPLHPGAVVDGHVGLAAEVGPQSHMAGCDAGATRGHQWLGQVHLLVLEQTVDLLGALLQALLGQEVREGDVHCAGDVAGFDACSGTAGRWGQGQGCMRDGHCSMRVSQAATALNALYTHCPTQSSPPGNPDTTYRHPQFTDGHAEAWYCARPGWNGDL</sequence>
<evidence type="ECO:0000313" key="2">
    <source>
        <dbReference type="Proteomes" id="UP000269945"/>
    </source>
</evidence>
<protein>
    <submittedName>
        <fullName evidence="1">Uncharacterized protein</fullName>
    </submittedName>
</protein>
<proteinExistence type="predicted"/>
<evidence type="ECO:0000313" key="1">
    <source>
        <dbReference type="EMBL" id="VCW64126.1"/>
    </source>
</evidence>
<name>A0A9X9LDY9_GULGU</name>